<reference evidence="1 2" key="1">
    <citation type="submission" date="2016-01" db="EMBL/GenBank/DDBJ databases">
        <title>Highly variable Streptococcus oralis are common among viridans streptococci isolated from primates.</title>
        <authorList>
            <person name="Denapaite D."/>
            <person name="Rieger M."/>
            <person name="Koendgen S."/>
            <person name="Brueckner R."/>
            <person name="Ochigava I."/>
            <person name="Kappeler P."/>
            <person name="Maetz-Rensing K."/>
            <person name="Leendertz F."/>
            <person name="Hakenbeck R."/>
        </authorList>
    </citation>
    <scope>NUCLEOTIDE SEQUENCE [LARGE SCALE GENOMIC DNA]</scope>
    <source>
        <strain evidence="1 2">DD08</strain>
    </source>
</reference>
<gene>
    <name evidence="1" type="ORF">SCRDD08_01077</name>
</gene>
<dbReference type="AlphaFoldDB" id="A0A139N1H9"/>
<name>A0A139N1H9_STRCR</name>
<dbReference type="Proteomes" id="UP000070377">
    <property type="component" value="Unassembled WGS sequence"/>
</dbReference>
<dbReference type="STRING" id="45634.SCRDD08_01077"/>
<evidence type="ECO:0000313" key="1">
    <source>
        <dbReference type="EMBL" id="KXT69803.1"/>
    </source>
</evidence>
<organism evidence="1 2">
    <name type="scientific">Streptococcus cristatus</name>
    <dbReference type="NCBI Taxonomy" id="45634"/>
    <lineage>
        <taxon>Bacteria</taxon>
        <taxon>Bacillati</taxon>
        <taxon>Bacillota</taxon>
        <taxon>Bacilli</taxon>
        <taxon>Lactobacillales</taxon>
        <taxon>Streptococcaceae</taxon>
        <taxon>Streptococcus</taxon>
    </lineage>
</organism>
<dbReference type="EMBL" id="LQRD01000037">
    <property type="protein sequence ID" value="KXT69803.1"/>
    <property type="molecule type" value="Genomic_DNA"/>
</dbReference>
<dbReference type="RefSeq" id="WP_231089336.1">
    <property type="nucleotide sequence ID" value="NZ_KQ969062.1"/>
</dbReference>
<comment type="caution">
    <text evidence="1">The sequence shown here is derived from an EMBL/GenBank/DDBJ whole genome shotgun (WGS) entry which is preliminary data.</text>
</comment>
<evidence type="ECO:0000313" key="2">
    <source>
        <dbReference type="Proteomes" id="UP000070377"/>
    </source>
</evidence>
<protein>
    <submittedName>
        <fullName evidence="1">Uncharacterized protein</fullName>
    </submittedName>
</protein>
<dbReference type="PATRIC" id="fig|45634.12.peg.1124"/>
<proteinExistence type="predicted"/>
<accession>A0A139N1H9</accession>
<sequence length="262" mass="29900">MGIFVRVPKYEMVQAVQRSYKQSGFEGTVRVLDANKNYTSFAGYLVSAEYSEEIEGKTVKIGDRIEYYTSRDEKYGKTDIDLQLEKGDAIYQVFPSIAYTGLELSPGYSETLETVKDSFTRADKKKLYLESLDFMIDKDAPHIDAYEALIKKNRAEGQPLQGLYPIPISDMLEKEALAIEMKVILNVEQDDGSIISIGQDQKNDDKIKQILQEQLDFTKLPNARYLMAISVGKDSKYSGFGKYEVIVQNHQIVRFSIQNKEY</sequence>